<dbReference type="PROSITE" id="PS00216">
    <property type="entry name" value="SUGAR_TRANSPORT_1"/>
    <property type="match status" value="1"/>
</dbReference>
<dbReference type="GO" id="GO:0015145">
    <property type="term" value="F:monosaccharide transmembrane transporter activity"/>
    <property type="evidence" value="ECO:0007669"/>
    <property type="project" value="InterPro"/>
</dbReference>
<dbReference type="PANTHER" id="PTHR23500:SF600">
    <property type="entry name" value="GENOME ASSEMBLY, CHROMOSOME: A06"/>
    <property type="match status" value="1"/>
</dbReference>
<feature type="transmembrane region" description="Helical" evidence="10">
    <location>
        <begin position="358"/>
        <end position="379"/>
    </location>
</feature>
<proteinExistence type="inferred from homology"/>
<dbReference type="SUPFAM" id="SSF103473">
    <property type="entry name" value="MFS general substrate transporter"/>
    <property type="match status" value="2"/>
</dbReference>
<gene>
    <name evidence="12" type="ORF">BOLC5T29695H</name>
</gene>
<keyword evidence="5 10" id="KW-0812">Transmembrane</keyword>
<keyword evidence="4" id="KW-0762">Sugar transport</keyword>
<feature type="transmembrane region" description="Helical" evidence="10">
    <location>
        <begin position="82"/>
        <end position="104"/>
    </location>
</feature>
<evidence type="ECO:0000256" key="7">
    <source>
        <dbReference type="ARBA" id="ARBA00022989"/>
    </source>
</evidence>
<dbReference type="AlphaFoldDB" id="A0A3P6EQQ5"/>
<evidence type="ECO:0000256" key="5">
    <source>
        <dbReference type="ARBA" id="ARBA00022692"/>
    </source>
</evidence>
<sequence>MAGGGFVVGDGQKTYPGKLTPFVLFTCVVAAMGGLIFGYDIGISGGVTSMPSFLRRFFPSVYRKQQEDATTNQYCQYDSPTLTLFTSSLYLAALISSLVASTVTRKFGRRLSMLFGGILFCAGALINGFAKHVWMLIVGRILLGFGIGFANQVLKLNSCCFIKFNKFKLILSRYKCQVDIINFFLLLLSSVPLYLSEMAPYKYRGALNIGFQLSITIGILVAEVLNYFFAKIKGGWGWRLSLGGAVVPALIITLGSLVLPDTPNSMIERGKHEKAKTKLRRIRGVDDVSQEFDDLVAASKESQSIEHPWTNLLRRKYRPHLTMAIMIPFFQQLTGINVIMFYAPVLFNTIGFTTDASLMSAVVTGSVNVAATLVSIYGVDKWGRRFLFLEGGTQMLICQAVVAACIGAKFGVDGTPGELPKWYAIVVVTFICIYVAGFAWSWGPLGWLVPSEIFPLEIRSAAQSITVSVNMIFTFIIAQIFLTMLCHLKFGLFLVFAFFVIVMSIFVYIFLPETKGIPIEEMGQVWRSHWYWSRFVEDGEYGNGLEMGKSSSNQVTKHV</sequence>
<comment type="subcellular location">
    <subcellularLocation>
        <location evidence="1">Membrane</location>
        <topology evidence="1">Multi-pass membrane protein</topology>
    </subcellularLocation>
</comment>
<keyword evidence="3 9" id="KW-0813">Transport</keyword>
<dbReference type="NCBIfam" id="TIGR00879">
    <property type="entry name" value="SP"/>
    <property type="match status" value="1"/>
</dbReference>
<evidence type="ECO:0000256" key="10">
    <source>
        <dbReference type="SAM" id="Phobius"/>
    </source>
</evidence>
<dbReference type="GO" id="GO:0015293">
    <property type="term" value="F:symporter activity"/>
    <property type="evidence" value="ECO:0007669"/>
    <property type="project" value="UniProtKB-KW"/>
</dbReference>
<evidence type="ECO:0000256" key="3">
    <source>
        <dbReference type="ARBA" id="ARBA00022448"/>
    </source>
</evidence>
<feature type="transmembrane region" description="Helical" evidence="10">
    <location>
        <begin position="22"/>
        <end position="43"/>
    </location>
</feature>
<dbReference type="InterPro" id="IPR020846">
    <property type="entry name" value="MFS_dom"/>
</dbReference>
<reference evidence="12" key="1">
    <citation type="submission" date="2018-11" db="EMBL/GenBank/DDBJ databases">
        <authorList>
            <consortium name="Genoscope - CEA"/>
            <person name="William W."/>
        </authorList>
    </citation>
    <scope>NUCLEOTIDE SEQUENCE</scope>
</reference>
<dbReference type="InterPro" id="IPR005828">
    <property type="entry name" value="MFS_sugar_transport-like"/>
</dbReference>
<feature type="transmembrane region" description="Helical" evidence="10">
    <location>
        <begin position="391"/>
        <end position="410"/>
    </location>
</feature>
<dbReference type="EMBL" id="LR031877">
    <property type="protein sequence ID" value="VDD42148.1"/>
    <property type="molecule type" value="Genomic_DNA"/>
</dbReference>
<feature type="transmembrane region" description="Helical" evidence="10">
    <location>
        <begin position="490"/>
        <end position="511"/>
    </location>
</feature>
<evidence type="ECO:0000256" key="6">
    <source>
        <dbReference type="ARBA" id="ARBA00022847"/>
    </source>
</evidence>
<dbReference type="Pfam" id="PF00083">
    <property type="entry name" value="Sugar_tr"/>
    <property type="match status" value="2"/>
</dbReference>
<keyword evidence="7 10" id="KW-1133">Transmembrane helix</keyword>
<dbReference type="PROSITE" id="PS50850">
    <property type="entry name" value="MFS"/>
    <property type="match status" value="1"/>
</dbReference>
<accession>A0A3P6EQQ5</accession>
<dbReference type="InterPro" id="IPR003663">
    <property type="entry name" value="Sugar/inositol_transpt"/>
</dbReference>
<evidence type="ECO:0000259" key="11">
    <source>
        <dbReference type="PROSITE" id="PS50850"/>
    </source>
</evidence>
<dbReference type="InterPro" id="IPR036259">
    <property type="entry name" value="MFS_trans_sf"/>
</dbReference>
<comment type="similarity">
    <text evidence="2 9">Belongs to the major facilitator superfamily. Sugar transporter (TC 2.A.1.1) family.</text>
</comment>
<evidence type="ECO:0000256" key="2">
    <source>
        <dbReference type="ARBA" id="ARBA00010992"/>
    </source>
</evidence>
<feature type="transmembrane region" description="Helical" evidence="10">
    <location>
        <begin position="462"/>
        <end position="483"/>
    </location>
</feature>
<feature type="transmembrane region" description="Helical" evidence="10">
    <location>
        <begin position="136"/>
        <end position="154"/>
    </location>
</feature>
<evidence type="ECO:0000256" key="4">
    <source>
        <dbReference type="ARBA" id="ARBA00022597"/>
    </source>
</evidence>
<dbReference type="InterPro" id="IPR005829">
    <property type="entry name" value="Sugar_transporter_CS"/>
</dbReference>
<feature type="transmembrane region" description="Helical" evidence="10">
    <location>
        <begin position="111"/>
        <end position="130"/>
    </location>
</feature>
<dbReference type="PANTHER" id="PTHR23500">
    <property type="entry name" value="SOLUTE CARRIER FAMILY 2, FACILITATED GLUCOSE TRANSPORTER"/>
    <property type="match status" value="1"/>
</dbReference>
<dbReference type="CDD" id="cd17361">
    <property type="entry name" value="MFS_STP"/>
    <property type="match status" value="1"/>
</dbReference>
<organism evidence="12">
    <name type="scientific">Brassica oleracea</name>
    <name type="common">Wild cabbage</name>
    <dbReference type="NCBI Taxonomy" id="3712"/>
    <lineage>
        <taxon>Eukaryota</taxon>
        <taxon>Viridiplantae</taxon>
        <taxon>Streptophyta</taxon>
        <taxon>Embryophyta</taxon>
        <taxon>Tracheophyta</taxon>
        <taxon>Spermatophyta</taxon>
        <taxon>Magnoliopsida</taxon>
        <taxon>eudicotyledons</taxon>
        <taxon>Gunneridae</taxon>
        <taxon>Pentapetalae</taxon>
        <taxon>rosids</taxon>
        <taxon>malvids</taxon>
        <taxon>Brassicales</taxon>
        <taxon>Brassicaceae</taxon>
        <taxon>Brassiceae</taxon>
        <taxon>Brassica</taxon>
    </lineage>
</organism>
<evidence type="ECO:0000256" key="1">
    <source>
        <dbReference type="ARBA" id="ARBA00004141"/>
    </source>
</evidence>
<name>A0A3P6EQQ5_BRAOL</name>
<feature type="transmembrane region" description="Helical" evidence="10">
    <location>
        <begin position="240"/>
        <end position="259"/>
    </location>
</feature>
<dbReference type="InterPro" id="IPR044778">
    <property type="entry name" value="MFS_STP/MST-like_plant"/>
</dbReference>
<dbReference type="Gene3D" id="1.20.1250.20">
    <property type="entry name" value="MFS general substrate transporter like domains"/>
    <property type="match status" value="2"/>
</dbReference>
<evidence type="ECO:0000313" key="12">
    <source>
        <dbReference type="EMBL" id="VDD42148.1"/>
    </source>
</evidence>
<dbReference type="PRINTS" id="PR00171">
    <property type="entry name" value="SUGRTRNSPORT"/>
</dbReference>
<dbReference type="InterPro" id="IPR045262">
    <property type="entry name" value="STP/PLT_plant"/>
</dbReference>
<dbReference type="GO" id="GO:0016020">
    <property type="term" value="C:membrane"/>
    <property type="evidence" value="ECO:0007669"/>
    <property type="project" value="UniProtKB-SubCell"/>
</dbReference>
<keyword evidence="8 10" id="KW-0472">Membrane</keyword>
<protein>
    <recommendedName>
        <fullName evidence="11">Major facilitator superfamily (MFS) profile domain-containing protein</fullName>
    </recommendedName>
</protein>
<evidence type="ECO:0000256" key="8">
    <source>
        <dbReference type="ARBA" id="ARBA00023136"/>
    </source>
</evidence>
<feature type="domain" description="Major facilitator superfamily (MFS) profile" evidence="11">
    <location>
        <begin position="26"/>
        <end position="515"/>
    </location>
</feature>
<keyword evidence="6" id="KW-0769">Symport</keyword>
<feature type="transmembrane region" description="Helical" evidence="10">
    <location>
        <begin position="422"/>
        <end position="442"/>
    </location>
</feature>
<feature type="transmembrane region" description="Helical" evidence="10">
    <location>
        <begin position="207"/>
        <end position="228"/>
    </location>
</feature>
<feature type="transmembrane region" description="Helical" evidence="10">
    <location>
        <begin position="321"/>
        <end position="346"/>
    </location>
</feature>
<evidence type="ECO:0000256" key="9">
    <source>
        <dbReference type="RuleBase" id="RU003346"/>
    </source>
</evidence>